<sequence length="355" mass="40645">MKRILQTLKETDYLQGRYLNENRVADVNLLKNGEIFKNQLLNHWKGLVSNNNQCDIREIKASTTGNGRLAFMQSKNFKKNYQKLLDSTNFRLGSIIQKSILTEPAIEENECLFQQKCSHTVQLISDKYLPAFQGLENFYSIQRERKIWWMRFSADPSRYLVEPYDMSKELEDGHFSKDSQSVTIKSNLFDNTVDMETITLVRLNGFMQKESSTAIALIRSVIDMGLTTCALLFDAGSYNDRPILRLNKKLAPYQCGIATLCTDVRSGDIDDLCLHLKYVLKGAGLRLHEQPFHAKSNNEIELLLTKSDCLGIPYTIIVENDSLKTGLLKLRNRDTSLAETIHISDLPLYLIKICK</sequence>
<proteinExistence type="predicted"/>
<dbReference type="InterPro" id="IPR027031">
    <property type="entry name" value="Gly-tRNA_synthase/POLG2"/>
</dbReference>
<accession>A0A1I8PJ25</accession>
<reference evidence="2" key="1">
    <citation type="submission" date="2020-05" db="UniProtKB">
        <authorList>
            <consortium name="EnsemblMetazoa"/>
        </authorList>
    </citation>
    <scope>IDENTIFICATION</scope>
    <source>
        <strain evidence="2">USDA</strain>
    </source>
</reference>
<dbReference type="PANTHER" id="PTHR10745:SF8">
    <property type="entry name" value="DNA POLYMERASE SUBUNIT GAMMA-2, MITOCHONDRIAL"/>
    <property type="match status" value="1"/>
</dbReference>
<name>A0A1I8PJ25_STOCA</name>
<protein>
    <recommendedName>
        <fullName evidence="1">Anticodon-binding domain-containing protein</fullName>
    </recommendedName>
</protein>
<dbReference type="STRING" id="35570.A0A1I8PJ25"/>
<dbReference type="VEuPathDB" id="VectorBase:SCAU008460"/>
<keyword evidence="3" id="KW-1185">Reference proteome</keyword>
<dbReference type="InterPro" id="IPR036621">
    <property type="entry name" value="Anticodon-bd_dom_sf"/>
</dbReference>
<dbReference type="InterPro" id="IPR004154">
    <property type="entry name" value="Anticodon-bd"/>
</dbReference>
<evidence type="ECO:0000259" key="1">
    <source>
        <dbReference type="Pfam" id="PF03129"/>
    </source>
</evidence>
<dbReference type="Gene3D" id="3.40.50.800">
    <property type="entry name" value="Anticodon-binding domain"/>
    <property type="match status" value="1"/>
</dbReference>
<dbReference type="GO" id="GO:0005739">
    <property type="term" value="C:mitochondrion"/>
    <property type="evidence" value="ECO:0007669"/>
    <property type="project" value="TreeGrafter"/>
</dbReference>
<dbReference type="Proteomes" id="UP000095300">
    <property type="component" value="Unassembled WGS sequence"/>
</dbReference>
<dbReference type="GO" id="GO:0006264">
    <property type="term" value="P:mitochondrial DNA replication"/>
    <property type="evidence" value="ECO:0007669"/>
    <property type="project" value="TreeGrafter"/>
</dbReference>
<organism evidence="2 3">
    <name type="scientific">Stomoxys calcitrans</name>
    <name type="common">Stable fly</name>
    <name type="synonym">Conops calcitrans</name>
    <dbReference type="NCBI Taxonomy" id="35570"/>
    <lineage>
        <taxon>Eukaryota</taxon>
        <taxon>Metazoa</taxon>
        <taxon>Ecdysozoa</taxon>
        <taxon>Arthropoda</taxon>
        <taxon>Hexapoda</taxon>
        <taxon>Insecta</taxon>
        <taxon>Pterygota</taxon>
        <taxon>Neoptera</taxon>
        <taxon>Endopterygota</taxon>
        <taxon>Diptera</taxon>
        <taxon>Brachycera</taxon>
        <taxon>Muscomorpha</taxon>
        <taxon>Muscoidea</taxon>
        <taxon>Muscidae</taxon>
        <taxon>Stomoxys</taxon>
    </lineage>
</organism>
<evidence type="ECO:0000313" key="3">
    <source>
        <dbReference type="Proteomes" id="UP000095300"/>
    </source>
</evidence>
<dbReference type="PANTHER" id="PTHR10745">
    <property type="entry name" value="GLYCYL-TRNA SYNTHETASE/DNA POLYMERASE SUBUNIT GAMMA-2"/>
    <property type="match status" value="1"/>
</dbReference>
<dbReference type="KEGG" id="scac:106084537"/>
<gene>
    <name evidence="2" type="primary">106084537</name>
</gene>
<dbReference type="EnsemblMetazoa" id="SCAU008460-RA">
    <property type="protein sequence ID" value="SCAU008460-PA"/>
    <property type="gene ID" value="SCAU008460"/>
</dbReference>
<dbReference type="OrthoDB" id="5394539at2759"/>
<dbReference type="AlphaFoldDB" id="A0A1I8PJ25"/>
<feature type="domain" description="Anticodon-binding" evidence="1">
    <location>
        <begin position="268"/>
        <end position="351"/>
    </location>
</feature>
<evidence type="ECO:0000313" key="2">
    <source>
        <dbReference type="EnsemblMetazoa" id="SCAU008460-PA"/>
    </source>
</evidence>
<dbReference type="Pfam" id="PF03129">
    <property type="entry name" value="HGTP_anticodon"/>
    <property type="match status" value="1"/>
</dbReference>
<dbReference type="SUPFAM" id="SSF52954">
    <property type="entry name" value="Class II aaRS ABD-related"/>
    <property type="match status" value="1"/>
</dbReference>